<feature type="region of interest" description="Disordered" evidence="1">
    <location>
        <begin position="40"/>
        <end position="64"/>
    </location>
</feature>
<feature type="chain" id="PRO_5031271486" evidence="2">
    <location>
        <begin position="20"/>
        <end position="367"/>
    </location>
</feature>
<feature type="compositionally biased region" description="Acidic residues" evidence="1">
    <location>
        <begin position="218"/>
        <end position="257"/>
    </location>
</feature>
<feature type="compositionally biased region" description="Acidic residues" evidence="1">
    <location>
        <begin position="279"/>
        <end position="291"/>
    </location>
</feature>
<sequence>MRIANAITMCCMLSSTCHALSSKRYPFTFVFSQSSIRRHRSGGFRPRPGLSMIRAPPGSGYAQSEDEQAYYPDTYDPMMEYPGTMRPGRKDENQPFSSLPIQESDPEPIPWPHFQEIEWHHNWGSPHEHPVPMEEFIDMEGRWATAEMEAEMRAGARRGVRERRELEESQKAASFILDDDDEDDELEEQVQLNLGEGVNALIGADSTKTDTDSATTEETTEEEDLGDDEEDDDDDFLLDLGLDGDDISSETEEDEGEAPAFATGDSPDGILEAMQTMIDAEEEEETVDIDTSDINLNFDDLDLDFDAEEDTDDGNDESGNEEEDGFVLMDDDDGISDGEDMVPLDDMIGNEDMGDDDEFDDGGFDYD</sequence>
<evidence type="ECO:0000256" key="2">
    <source>
        <dbReference type="SAM" id="SignalP"/>
    </source>
</evidence>
<feature type="region of interest" description="Disordered" evidence="1">
    <location>
        <begin position="156"/>
        <end position="367"/>
    </location>
</feature>
<reference evidence="3" key="1">
    <citation type="submission" date="2021-01" db="EMBL/GenBank/DDBJ databases">
        <authorList>
            <person name="Corre E."/>
            <person name="Pelletier E."/>
            <person name="Niang G."/>
            <person name="Scheremetjew M."/>
            <person name="Finn R."/>
            <person name="Kale V."/>
            <person name="Holt S."/>
            <person name="Cochrane G."/>
            <person name="Meng A."/>
            <person name="Brown T."/>
            <person name="Cohen L."/>
        </authorList>
    </citation>
    <scope>NUCLEOTIDE SEQUENCE</scope>
    <source>
        <strain evidence="3">MM31A-1</strain>
    </source>
</reference>
<feature type="compositionally biased region" description="Acidic residues" evidence="1">
    <location>
        <begin position="299"/>
        <end position="367"/>
    </location>
</feature>
<gene>
    <name evidence="3" type="ORF">CDEB00056_LOCUS17654</name>
</gene>
<accession>A0A7S3VD54</accession>
<proteinExistence type="predicted"/>
<keyword evidence="2" id="KW-0732">Signal</keyword>
<evidence type="ECO:0000256" key="1">
    <source>
        <dbReference type="SAM" id="MobiDB-lite"/>
    </source>
</evidence>
<dbReference type="AlphaFoldDB" id="A0A7S3VD54"/>
<organism evidence="3">
    <name type="scientific">Chaetoceros debilis</name>
    <dbReference type="NCBI Taxonomy" id="122233"/>
    <lineage>
        <taxon>Eukaryota</taxon>
        <taxon>Sar</taxon>
        <taxon>Stramenopiles</taxon>
        <taxon>Ochrophyta</taxon>
        <taxon>Bacillariophyta</taxon>
        <taxon>Coscinodiscophyceae</taxon>
        <taxon>Chaetocerotophycidae</taxon>
        <taxon>Chaetocerotales</taxon>
        <taxon>Chaetocerotaceae</taxon>
        <taxon>Chaetoceros</taxon>
    </lineage>
</organism>
<feature type="compositionally biased region" description="Acidic residues" evidence="1">
    <location>
        <begin position="177"/>
        <end position="188"/>
    </location>
</feature>
<name>A0A7S3VD54_9STRA</name>
<dbReference type="EMBL" id="HBIO01022992">
    <property type="protein sequence ID" value="CAE0472801.1"/>
    <property type="molecule type" value="Transcribed_RNA"/>
</dbReference>
<protein>
    <submittedName>
        <fullName evidence="3">Uncharacterized protein</fullName>
    </submittedName>
</protein>
<evidence type="ECO:0000313" key="3">
    <source>
        <dbReference type="EMBL" id="CAE0472801.1"/>
    </source>
</evidence>
<feature type="signal peptide" evidence="2">
    <location>
        <begin position="1"/>
        <end position="19"/>
    </location>
</feature>